<sequence length="177" mass="19983">MSCTNEMEMDSTQILIRIRKIVRSINLESKQIQKKYGISIPQLLCLQFLHESDNFQATHKAITRYLELNSSTVTGIINRLQKKGLVARLPKQQDKRTTYIALTSTGEQMLKNSPQLLHTRLSDKLDNVSAESIEVISDSLDKIISLLEIQDMEASPVLVADDFKTNGHADNPKQSNT</sequence>
<dbReference type="Proteomes" id="UP000064893">
    <property type="component" value="Chromosome"/>
</dbReference>
<dbReference type="EMBL" id="CP013118">
    <property type="protein sequence ID" value="ALO14062.1"/>
    <property type="molecule type" value="Genomic_DNA"/>
</dbReference>
<dbReference type="STRING" id="1307839.L21SP5_00383"/>
<dbReference type="InterPro" id="IPR036388">
    <property type="entry name" value="WH-like_DNA-bd_sf"/>
</dbReference>
<dbReference type="InterPro" id="IPR000835">
    <property type="entry name" value="HTH_MarR-typ"/>
</dbReference>
<evidence type="ECO:0000313" key="6">
    <source>
        <dbReference type="Proteomes" id="UP000064893"/>
    </source>
</evidence>
<organism evidence="5 6">
    <name type="scientific">Salinivirga cyanobacteriivorans</name>
    <dbReference type="NCBI Taxonomy" id="1307839"/>
    <lineage>
        <taxon>Bacteria</taxon>
        <taxon>Pseudomonadati</taxon>
        <taxon>Bacteroidota</taxon>
        <taxon>Bacteroidia</taxon>
        <taxon>Bacteroidales</taxon>
        <taxon>Salinivirgaceae</taxon>
        <taxon>Salinivirga</taxon>
    </lineage>
</organism>
<dbReference type="GO" id="GO:0003700">
    <property type="term" value="F:DNA-binding transcription factor activity"/>
    <property type="evidence" value="ECO:0007669"/>
    <property type="project" value="InterPro"/>
</dbReference>
<dbReference type="SUPFAM" id="SSF46785">
    <property type="entry name" value="Winged helix' DNA-binding domain"/>
    <property type="match status" value="1"/>
</dbReference>
<feature type="domain" description="HTH marR-type" evidence="4">
    <location>
        <begin position="11"/>
        <end position="145"/>
    </location>
</feature>
<dbReference type="GO" id="GO:0003677">
    <property type="term" value="F:DNA binding"/>
    <property type="evidence" value="ECO:0007669"/>
    <property type="project" value="UniProtKB-KW"/>
</dbReference>
<keyword evidence="6" id="KW-1185">Reference proteome</keyword>
<evidence type="ECO:0000313" key="5">
    <source>
        <dbReference type="EMBL" id="ALO14062.1"/>
    </source>
</evidence>
<dbReference type="PROSITE" id="PS50995">
    <property type="entry name" value="HTH_MARR_2"/>
    <property type="match status" value="1"/>
</dbReference>
<evidence type="ECO:0000256" key="2">
    <source>
        <dbReference type="ARBA" id="ARBA00023125"/>
    </source>
</evidence>
<evidence type="ECO:0000256" key="3">
    <source>
        <dbReference type="ARBA" id="ARBA00023163"/>
    </source>
</evidence>
<gene>
    <name evidence="5" type="primary">ohrR</name>
    <name evidence="5" type="ORF">L21SP5_00383</name>
</gene>
<evidence type="ECO:0000256" key="1">
    <source>
        <dbReference type="ARBA" id="ARBA00023015"/>
    </source>
</evidence>
<dbReference type="KEGG" id="blq:L21SP5_00383"/>
<dbReference type="PANTHER" id="PTHR42756:SF1">
    <property type="entry name" value="TRANSCRIPTIONAL REPRESSOR OF EMRAB OPERON"/>
    <property type="match status" value="1"/>
</dbReference>
<protein>
    <submittedName>
        <fullName evidence="5">Organic hydroperoxide resistance transcriptional regulator</fullName>
    </submittedName>
</protein>
<dbReference type="PANTHER" id="PTHR42756">
    <property type="entry name" value="TRANSCRIPTIONAL REGULATOR, MARR"/>
    <property type="match status" value="1"/>
</dbReference>
<name>A0A0S2HVI7_9BACT</name>
<dbReference type="Gene3D" id="1.10.10.10">
    <property type="entry name" value="Winged helix-like DNA-binding domain superfamily/Winged helix DNA-binding domain"/>
    <property type="match status" value="1"/>
</dbReference>
<keyword evidence="1" id="KW-0805">Transcription regulation</keyword>
<keyword evidence="3" id="KW-0804">Transcription</keyword>
<dbReference type="SMART" id="SM00347">
    <property type="entry name" value="HTH_MARR"/>
    <property type="match status" value="1"/>
</dbReference>
<keyword evidence="2" id="KW-0238">DNA-binding</keyword>
<dbReference type="AlphaFoldDB" id="A0A0S2HVI7"/>
<proteinExistence type="predicted"/>
<dbReference type="InterPro" id="IPR036390">
    <property type="entry name" value="WH_DNA-bd_sf"/>
</dbReference>
<dbReference type="Pfam" id="PF01047">
    <property type="entry name" value="MarR"/>
    <property type="match status" value="1"/>
</dbReference>
<evidence type="ECO:0000259" key="4">
    <source>
        <dbReference type="PROSITE" id="PS50995"/>
    </source>
</evidence>
<reference evidence="5 6" key="1">
    <citation type="submission" date="2015-11" db="EMBL/GenBank/DDBJ databases">
        <title>Description and complete genome sequence of a novel strain predominating in hypersaline microbial mats and representing a new family of the Bacteriodetes phylum.</title>
        <authorList>
            <person name="Spring S."/>
            <person name="Bunk B."/>
            <person name="Sproer C."/>
            <person name="Klenk H.-P."/>
        </authorList>
    </citation>
    <scope>NUCLEOTIDE SEQUENCE [LARGE SCALE GENOMIC DNA]</scope>
    <source>
        <strain evidence="5 6">L21-Spi-D4</strain>
    </source>
</reference>
<accession>A0A0S2HVI7</accession>